<evidence type="ECO:0000256" key="8">
    <source>
        <dbReference type="ARBA" id="ARBA00023033"/>
    </source>
</evidence>
<name>A0ABQ0M4V6_MYCCL</name>
<reference evidence="9" key="1">
    <citation type="submission" date="2014-09" db="EMBL/GenBank/DDBJ databases">
        <title>Genome sequence of the luminous mushroom Mycena chlorophos for searching fungal bioluminescence genes.</title>
        <authorList>
            <person name="Tanaka Y."/>
            <person name="Kasuga D."/>
            <person name="Oba Y."/>
            <person name="Hase S."/>
            <person name="Sato K."/>
            <person name="Oba Y."/>
            <person name="Sakakibara Y."/>
        </authorList>
    </citation>
    <scope>NUCLEOTIDE SEQUENCE</scope>
</reference>
<accession>A0ABQ0M4V6</accession>
<dbReference type="InterPro" id="IPR001128">
    <property type="entry name" value="Cyt_P450"/>
</dbReference>
<dbReference type="Proteomes" id="UP000815677">
    <property type="component" value="Unassembled WGS sequence"/>
</dbReference>
<keyword evidence="7" id="KW-0408">Iron</keyword>
<dbReference type="PANTHER" id="PTHR46300:SF7">
    <property type="entry name" value="P450, PUTATIVE (EUROFUNG)-RELATED"/>
    <property type="match status" value="1"/>
</dbReference>
<dbReference type="InterPro" id="IPR002401">
    <property type="entry name" value="Cyt_P450_E_grp-I"/>
</dbReference>
<dbReference type="InterPro" id="IPR050364">
    <property type="entry name" value="Cytochrome_P450_fung"/>
</dbReference>
<dbReference type="PANTHER" id="PTHR46300">
    <property type="entry name" value="P450, PUTATIVE (EUROFUNG)-RELATED-RELATED"/>
    <property type="match status" value="1"/>
</dbReference>
<keyword evidence="6" id="KW-0560">Oxidoreductase</keyword>
<comment type="pathway">
    <text evidence="2">Secondary metabolite biosynthesis.</text>
</comment>
<dbReference type="PRINTS" id="PR00385">
    <property type="entry name" value="P450"/>
</dbReference>
<evidence type="ECO:0000256" key="3">
    <source>
        <dbReference type="ARBA" id="ARBA00010617"/>
    </source>
</evidence>
<dbReference type="PRINTS" id="PR00463">
    <property type="entry name" value="EP450I"/>
</dbReference>
<evidence type="ECO:0000256" key="7">
    <source>
        <dbReference type="ARBA" id="ARBA00023004"/>
    </source>
</evidence>
<keyword evidence="5" id="KW-0479">Metal-binding</keyword>
<dbReference type="EMBL" id="DF849625">
    <property type="protein sequence ID" value="GAT58330.1"/>
    <property type="molecule type" value="Genomic_DNA"/>
</dbReference>
<evidence type="ECO:0000313" key="9">
    <source>
        <dbReference type="EMBL" id="GAT58330.1"/>
    </source>
</evidence>
<keyword evidence="8" id="KW-0503">Monooxygenase</keyword>
<proteinExistence type="inferred from homology"/>
<evidence type="ECO:0000256" key="4">
    <source>
        <dbReference type="ARBA" id="ARBA00022617"/>
    </source>
</evidence>
<dbReference type="Pfam" id="PF00067">
    <property type="entry name" value="p450"/>
    <property type="match status" value="1"/>
</dbReference>
<keyword evidence="4" id="KW-0349">Heme</keyword>
<dbReference type="InterPro" id="IPR036396">
    <property type="entry name" value="Cyt_P450_sf"/>
</dbReference>
<keyword evidence="10" id="KW-1185">Reference proteome</keyword>
<evidence type="ECO:0000256" key="6">
    <source>
        <dbReference type="ARBA" id="ARBA00023002"/>
    </source>
</evidence>
<evidence type="ECO:0000256" key="1">
    <source>
        <dbReference type="ARBA" id="ARBA00001971"/>
    </source>
</evidence>
<evidence type="ECO:0000313" key="10">
    <source>
        <dbReference type="Proteomes" id="UP000815677"/>
    </source>
</evidence>
<evidence type="ECO:0000256" key="5">
    <source>
        <dbReference type="ARBA" id="ARBA00022723"/>
    </source>
</evidence>
<dbReference type="SUPFAM" id="SSF48264">
    <property type="entry name" value="Cytochrome P450"/>
    <property type="match status" value="1"/>
</dbReference>
<sequence length="143" mass="15707">MVHKPFNFVLDNKDMLRTDPAPIMVKMLEDGPTTDAEVKLLREVASVAYGAASDTTASALMTFFLAMALHPTIQNRAQAEIDAVLSASSSLPTFDQKGSLPYIEAVLREVLRWRPVVPLCVPHATTADDTYDGYFIPRGKPPM</sequence>
<organism evidence="9 10">
    <name type="scientific">Mycena chlorophos</name>
    <name type="common">Agaric fungus</name>
    <name type="synonym">Agaricus chlorophos</name>
    <dbReference type="NCBI Taxonomy" id="658473"/>
    <lineage>
        <taxon>Eukaryota</taxon>
        <taxon>Fungi</taxon>
        <taxon>Dikarya</taxon>
        <taxon>Basidiomycota</taxon>
        <taxon>Agaricomycotina</taxon>
        <taxon>Agaricomycetes</taxon>
        <taxon>Agaricomycetidae</taxon>
        <taxon>Agaricales</taxon>
        <taxon>Marasmiineae</taxon>
        <taxon>Mycenaceae</taxon>
        <taxon>Mycena</taxon>
    </lineage>
</organism>
<comment type="similarity">
    <text evidence="3">Belongs to the cytochrome P450 family.</text>
</comment>
<dbReference type="Gene3D" id="1.10.630.10">
    <property type="entry name" value="Cytochrome P450"/>
    <property type="match status" value="1"/>
</dbReference>
<evidence type="ECO:0000256" key="2">
    <source>
        <dbReference type="ARBA" id="ARBA00005179"/>
    </source>
</evidence>
<protein>
    <submittedName>
        <fullName evidence="9">Cytochrome P450</fullName>
    </submittedName>
</protein>
<gene>
    <name evidence="9" type="ORF">MCHLO_14774</name>
</gene>
<comment type="cofactor">
    <cofactor evidence="1">
        <name>heme</name>
        <dbReference type="ChEBI" id="CHEBI:30413"/>
    </cofactor>
</comment>